<feature type="compositionally biased region" description="Polar residues" evidence="1">
    <location>
        <begin position="214"/>
        <end position="232"/>
    </location>
</feature>
<evidence type="ECO:0000313" key="3">
    <source>
        <dbReference type="EMBL" id="CAD9004894.1"/>
    </source>
</evidence>
<evidence type="ECO:0000256" key="1">
    <source>
        <dbReference type="SAM" id="MobiDB-lite"/>
    </source>
</evidence>
<protein>
    <submittedName>
        <fullName evidence="3">Uncharacterized protein</fullName>
    </submittedName>
</protein>
<dbReference type="EMBL" id="HBGA01044050">
    <property type="protein sequence ID" value="CAD9004894.1"/>
    <property type="molecule type" value="Transcribed_RNA"/>
</dbReference>
<name>A0A7S1I8Y9_9EUGL</name>
<feature type="compositionally biased region" description="Low complexity" evidence="1">
    <location>
        <begin position="233"/>
        <end position="263"/>
    </location>
</feature>
<reference evidence="3" key="1">
    <citation type="submission" date="2021-01" db="EMBL/GenBank/DDBJ databases">
        <authorList>
            <person name="Corre E."/>
            <person name="Pelletier E."/>
            <person name="Niang G."/>
            <person name="Scheremetjew M."/>
            <person name="Finn R."/>
            <person name="Kale V."/>
            <person name="Holt S."/>
            <person name="Cochrane G."/>
            <person name="Meng A."/>
            <person name="Brown T."/>
            <person name="Cohen L."/>
        </authorList>
    </citation>
    <scope>NUCLEOTIDE SEQUENCE</scope>
    <source>
        <strain evidence="3">NIES-381</strain>
    </source>
</reference>
<feature type="signal peptide" evidence="2">
    <location>
        <begin position="1"/>
        <end position="17"/>
    </location>
</feature>
<keyword evidence="2" id="KW-0732">Signal</keyword>
<proteinExistence type="predicted"/>
<organism evidence="3">
    <name type="scientific">Eutreptiella gymnastica</name>
    <dbReference type="NCBI Taxonomy" id="73025"/>
    <lineage>
        <taxon>Eukaryota</taxon>
        <taxon>Discoba</taxon>
        <taxon>Euglenozoa</taxon>
        <taxon>Euglenida</taxon>
        <taxon>Spirocuta</taxon>
        <taxon>Euglenophyceae</taxon>
        <taxon>Eutreptiales</taxon>
        <taxon>Eutreptiaceae</taxon>
        <taxon>Eutreptiella</taxon>
    </lineage>
</organism>
<sequence>MALQHFLVVLLCTAASAEYFLTIGPRTVDRTSGIWPGNVVWNGTEPMFTQKFYSQTIGEDMLWCDKLEIPAPGMELWSMGVYMDTAGATVKFFLYADSQLGWPTGSPIITRDFTSIVGKNEFLYTAAEKITATFNVPYSGAKFCWLCLLHGSSGAGLPSVKFFISPGEPTDGPYESRQYTLATPYDWSSYSIATANFLRLKTNVWIYGKSLATDTPTDTVSRSPSSTATQTRTPAHTSTPTESATSSRTPSRTTTDTQTVTPVPTEDPMFYIYNGIPAPEEVLTIPWVDFYPHTAMVGEEITARVTGWHNFWVHDIYFKVGRGIGYADCYGVQEGSTIQKMVNGTIKLRALKADTYTVCYKLRDDWERLERNFTVTAPEIYEPNLFGVAFLAPVNTNTCPANSVALTQAECYSQVSPPLTTSFVQAAKPKGCYFEKTTNQVVHNQHPTGAASSTANPMCKGTQQGDFTVFMGYDSCSELIKYNTTWCGCFLGTEGEHVHMPNDFPFNLILPRGLPKIVEMGCCVDETITRTTVGTGYYDWGWCSNKV</sequence>
<gene>
    <name evidence="3" type="ORF">EGYM00392_LOCUS15981</name>
</gene>
<feature type="chain" id="PRO_5031393160" evidence="2">
    <location>
        <begin position="18"/>
        <end position="547"/>
    </location>
</feature>
<dbReference type="AlphaFoldDB" id="A0A7S1I8Y9"/>
<evidence type="ECO:0000256" key="2">
    <source>
        <dbReference type="SAM" id="SignalP"/>
    </source>
</evidence>
<accession>A0A7S1I8Y9</accession>
<feature type="region of interest" description="Disordered" evidence="1">
    <location>
        <begin position="214"/>
        <end position="263"/>
    </location>
</feature>